<dbReference type="Pfam" id="PF12989">
    <property type="entry name" value="DUF3873"/>
    <property type="match status" value="1"/>
</dbReference>
<accession>A0A2V1IHN9</accession>
<comment type="caution">
    <text evidence="1">The sequence shown here is derived from an EMBL/GenBank/DDBJ whole genome shotgun (WGS) entry which is preliminary data.</text>
</comment>
<gene>
    <name evidence="1" type="ORF">C5O23_14000</name>
</gene>
<dbReference type="EMBL" id="PUEC01000064">
    <property type="protein sequence ID" value="PWB00040.1"/>
    <property type="molecule type" value="Genomic_DNA"/>
</dbReference>
<reference evidence="2" key="1">
    <citation type="submission" date="2018-02" db="EMBL/GenBank/DDBJ databases">
        <authorList>
            <person name="Clavel T."/>
            <person name="Strowig T."/>
        </authorList>
    </citation>
    <scope>NUCLEOTIDE SEQUENCE [LARGE SCALE GENOMIC DNA]</scope>
    <source>
        <strain evidence="2">DSM 103720</strain>
    </source>
</reference>
<dbReference type="Proteomes" id="UP000244905">
    <property type="component" value="Unassembled WGS sequence"/>
</dbReference>
<dbReference type="GeneID" id="82527423"/>
<keyword evidence="2" id="KW-1185">Reference proteome</keyword>
<dbReference type="InterPro" id="IPR024356">
    <property type="entry name" value="DUF3873"/>
</dbReference>
<protein>
    <submittedName>
        <fullName evidence="1">DUF3873 domain-containing protein</fullName>
    </submittedName>
</protein>
<name>A0A2V1IHN9_9BACT</name>
<dbReference type="AlphaFoldDB" id="A0A2V1IHN9"/>
<evidence type="ECO:0000313" key="1">
    <source>
        <dbReference type="EMBL" id="PWB00040.1"/>
    </source>
</evidence>
<dbReference type="RefSeq" id="WP_107033526.1">
    <property type="nucleotide sequence ID" value="NZ_CBFFZS010000071.1"/>
</dbReference>
<organism evidence="1 2">
    <name type="scientific">Duncaniella muris</name>
    <dbReference type="NCBI Taxonomy" id="2094150"/>
    <lineage>
        <taxon>Bacteria</taxon>
        <taxon>Pseudomonadati</taxon>
        <taxon>Bacteroidota</taxon>
        <taxon>Bacteroidia</taxon>
        <taxon>Bacteroidales</taxon>
        <taxon>Muribaculaceae</taxon>
        <taxon>Duncaniella</taxon>
    </lineage>
</organism>
<evidence type="ECO:0000313" key="2">
    <source>
        <dbReference type="Proteomes" id="UP000244905"/>
    </source>
</evidence>
<sequence length="74" mass="8752">MATRLTVNGVSTTITPDTEQYERFMSAHRGKRILFYQYDYRATDGTLFSTVAKTLKECRQRRDEWLNKKINNSK</sequence>
<proteinExistence type="predicted"/>